<evidence type="ECO:0000256" key="18">
    <source>
        <dbReference type="SAM" id="Coils"/>
    </source>
</evidence>
<keyword evidence="18" id="KW-0175">Coiled coil</keyword>
<sequence>MMFGQPGNPSFGFNASAQNSPFGQSAFGKTIATTSFGTSAPPVFGSNTSLFSSKPAGSTSGNLFGNTTTTPTFGASTATQSSFGGFGGTNTNSTLFGAQQNANTNLFGTSNSTPAFGQTNKPATFGFGQATGTSLFGQPQQQVTQQTTPFGQTTASGNTGLFGTTSGFGTANNVTGISGTLVKFSPVTGTDTMVKNGVTQTISTRHHCITCMNEYESKSLEELRLEDYTAGRKGVTQGQSHTIFGTATQGSPFGNVGSNSNIANSGFGAITGGFGNANQSGNTGLFSKPIASFGVPSTTSSAFAFNSTTSSSLFNAQSKPFGATAATPLFAANNTTSTPGSAFGNINTQNTGFGTTFSSGQPNQSIGLYAQNKPAFNMPLSTSSNFAFGQSSTTNTTNLFGTKPIGTGFGTAFGGTVTSPLQGGNTGFGSVSNSNPSLFTNSFKPAGQSAGFTFGNASSIASTGLGSSGTSLFNTSTKPNLFGNAGTTTSFNTTGTFGSLQNFGSAGSTVSGLGTNLFAPGMCINNVHHNTGPVPVHQQILALVSAPFGDSPLLKNLLPASGKSEQFLKPSNTVTKALNNPHYKIITNNNATKLKPKLVTCVPLSKKSVFDGLEDEDPLLEAFQPRPNTKRLVLRPKLNTLIDQSDKSSKTDCKNNLAPVNQQTDKENKIEETNRLPSDRRSSNSWLKTSFPRKSKIIDEEFSDQLTGYSSTSELPTAAIELENTVTELRSAIRSENESNILNNLPITGIAEFNTATDKSSHDSSIYESQASETDEISNLIQLDESTNKANIKLQRYGYYTIPSLDILYKYANDKTCIVPHFTIGRKGYGNVYFPDSFDIYGLNLDEIVHFRHKEVIIYPDDNVKPPIGQGLNRKAQVTLDRVWPHDKSCHEPITDPKRLIEMDYEGKLRRVSAKHDTRFLEYRPETGSWVFKVDHFSKYGLSDSDDDEPTLEMNPDLKKIKNDYKSNDKLCGKNTTENIQYVESDVQNLDNEIISCNFMLRQSNDDSEKQSFCSPTTVHAHLVGTESHKLQLMKASFFELVHDDLVEDELDHENKKWFIGQNKQSTGNNDNDIEFQENTINCSVLQSIARPFNHSNSKSLINKKFELNRDLNNLNEEIKSKKLLVIPNVCPKVTVLKYRPGITPFNRFLKNENRFKCIADIGIQMGNIFRPSWGPQLTLISLSTQQHAAKICLYNTVDQLGSYINGRQFDDFTSTTIVQRLQILGGSNLENNYIQAFKATIEGHLDIQLQYSNIEEFQGIPIITAATGESSTFALNAHKSLSQNIASHLKSDSLIGYFCDVLCLCESLWGKLTDSHHFDNNSHEIVMLRKDAFSEWLKLVTGKIVQREMATMETNDQIIFSLLSANKLKEACNEALKVGDHCLALLLSQLSGNLATRELIKQQIKLWQNTNVDRNLTTHRLKLFMLVAGIPIICSNNETINVCENLDWKRSMAIHLWYISHPTASITDVLDLYEASFLATPTTKYTKTPRPEYFENEFKTENINGKKIYDLCYHLLKLYCTGNYSLEAILNPQTYTHDPLDYRLSWLLLQSLNALGYMHISEHVVDLIHANFATQLETFDLWHWAVFVVLHFKNPDVRYKAVIDLLLRNVKLEKTPDYIERETFLKTKLKVPLKWINHAKAIKACSMKRYGEAAWYFIHAQNWNKAHEIIMEHLATEAIINENHEYLQSLLNLLLNTNCYNSISGWAHQGQLLLDYLIITTEVTELLNNGNISDIGYKLELLQPQLTSLCTKITAFPCPTTKHRLCQAEMAKRTLQLARSLLILQSNEDNTSNFFVNLISQLPLPEDYVQQELRPFISICARNIIQ</sequence>
<comment type="subcellular location">
    <subcellularLocation>
        <location evidence="2">Nucleus membrane</location>
        <topology evidence="2">Peripheral membrane protein</topology>
        <orientation evidence="2">Nucleoplasmic side</orientation>
    </subcellularLocation>
    <subcellularLocation>
        <location evidence="1">Nucleus</location>
        <location evidence="1">Nuclear pore complex</location>
    </subcellularLocation>
    <subcellularLocation>
        <location evidence="3">Nucleus</location>
        <location evidence="3">Nucleoplasm</location>
    </subcellularLocation>
</comment>
<feature type="region of interest" description="Disordered" evidence="19">
    <location>
        <begin position="644"/>
        <end position="687"/>
    </location>
</feature>
<dbReference type="GO" id="GO:0031965">
    <property type="term" value="C:nuclear membrane"/>
    <property type="evidence" value="ECO:0007669"/>
    <property type="project" value="UniProtKB-SubCell"/>
</dbReference>
<dbReference type="Proteomes" id="UP000695007">
    <property type="component" value="Unplaced"/>
</dbReference>
<dbReference type="GO" id="GO:0006508">
    <property type="term" value="P:proteolysis"/>
    <property type="evidence" value="ECO:0007669"/>
    <property type="project" value="UniProtKB-KW"/>
</dbReference>
<dbReference type="InterPro" id="IPR036903">
    <property type="entry name" value="Nup98_auto-Pept-S59_dom_sf"/>
</dbReference>
<feature type="compositionally biased region" description="Basic and acidic residues" evidence="19">
    <location>
        <begin position="664"/>
        <end position="682"/>
    </location>
</feature>
<evidence type="ECO:0000256" key="12">
    <source>
        <dbReference type="ARBA" id="ARBA00022825"/>
    </source>
</evidence>
<keyword evidence="14" id="KW-0811">Translocation</keyword>
<proteinExistence type="inferred from homology"/>
<keyword evidence="16" id="KW-0472">Membrane</keyword>
<keyword evidence="12" id="KW-0720">Serine protease</keyword>
<dbReference type="GO" id="GO:0008139">
    <property type="term" value="F:nuclear localization sequence binding"/>
    <property type="evidence" value="ECO:0007669"/>
    <property type="project" value="TreeGrafter"/>
</dbReference>
<comment type="similarity">
    <text evidence="4">Belongs to the nucleoporin GLFG family.</text>
</comment>
<dbReference type="CTD" id="42816"/>
<evidence type="ECO:0000256" key="4">
    <source>
        <dbReference type="ARBA" id="ARBA00008926"/>
    </source>
</evidence>
<evidence type="ECO:0000256" key="2">
    <source>
        <dbReference type="ARBA" id="ARBA00004620"/>
    </source>
</evidence>
<keyword evidence="17" id="KW-0539">Nucleus</keyword>
<gene>
    <name evidence="22" type="primary">LOC105368456</name>
</gene>
<evidence type="ECO:0000256" key="7">
    <source>
        <dbReference type="ARBA" id="ARBA00022670"/>
    </source>
</evidence>
<evidence type="ECO:0000313" key="22">
    <source>
        <dbReference type="RefSeq" id="XP_011505770.1"/>
    </source>
</evidence>
<dbReference type="SUPFAM" id="SSF82215">
    <property type="entry name" value="C-terminal autoproteolytic domain of nucleoporin nup98"/>
    <property type="match status" value="1"/>
</dbReference>
<dbReference type="KEGG" id="csol:105368456"/>
<evidence type="ECO:0000256" key="9">
    <source>
        <dbReference type="ARBA" id="ARBA00022801"/>
    </source>
</evidence>
<keyword evidence="8" id="KW-0677">Repeat</keyword>
<keyword evidence="11" id="KW-0509">mRNA transport</keyword>
<dbReference type="PANTHER" id="PTHR23198">
    <property type="entry name" value="NUCLEOPORIN"/>
    <property type="match status" value="1"/>
</dbReference>
<evidence type="ECO:0000256" key="5">
    <source>
        <dbReference type="ARBA" id="ARBA00013472"/>
    </source>
</evidence>
<dbReference type="GeneID" id="105368456"/>
<dbReference type="GO" id="GO:0051028">
    <property type="term" value="P:mRNA transport"/>
    <property type="evidence" value="ECO:0007669"/>
    <property type="project" value="UniProtKB-KW"/>
</dbReference>
<dbReference type="InterPro" id="IPR007230">
    <property type="entry name" value="Nup98_auto-Pept-S59_dom"/>
</dbReference>
<evidence type="ECO:0000256" key="16">
    <source>
        <dbReference type="ARBA" id="ARBA00023136"/>
    </source>
</evidence>
<name>A0AAJ6YWN0_9HYME</name>
<dbReference type="PANTHER" id="PTHR23198:SF6">
    <property type="entry name" value="NUCLEAR PORE COMPLEX PROTEIN NUP98-NUP96"/>
    <property type="match status" value="1"/>
</dbReference>
<dbReference type="GO" id="GO:0006405">
    <property type="term" value="P:RNA export from nucleus"/>
    <property type="evidence" value="ECO:0007669"/>
    <property type="project" value="TreeGrafter"/>
</dbReference>
<dbReference type="Gene3D" id="3.30.1610.10">
    <property type="entry name" value="Peptidase S59, nucleoporin"/>
    <property type="match status" value="1"/>
</dbReference>
<feature type="coiled-coil region" evidence="18">
    <location>
        <begin position="1098"/>
        <end position="1125"/>
    </location>
</feature>
<evidence type="ECO:0000256" key="1">
    <source>
        <dbReference type="ARBA" id="ARBA00004567"/>
    </source>
</evidence>
<evidence type="ECO:0000256" key="6">
    <source>
        <dbReference type="ARBA" id="ARBA00022448"/>
    </source>
</evidence>
<feature type="domain" description="Peptidase S59" evidence="20">
    <location>
        <begin position="796"/>
        <end position="937"/>
    </location>
</feature>
<dbReference type="Pfam" id="PF12110">
    <property type="entry name" value="Nup96"/>
    <property type="match status" value="1"/>
</dbReference>
<evidence type="ECO:0000256" key="11">
    <source>
        <dbReference type="ARBA" id="ARBA00022816"/>
    </source>
</evidence>
<dbReference type="Gene3D" id="1.25.40.690">
    <property type="match status" value="1"/>
</dbReference>
<evidence type="ECO:0000256" key="19">
    <source>
        <dbReference type="SAM" id="MobiDB-lite"/>
    </source>
</evidence>
<keyword evidence="7" id="KW-0645">Protease</keyword>
<dbReference type="GO" id="GO:0008236">
    <property type="term" value="F:serine-type peptidase activity"/>
    <property type="evidence" value="ECO:0007669"/>
    <property type="project" value="UniProtKB-KW"/>
</dbReference>
<feature type="compositionally biased region" description="Basic and acidic residues" evidence="19">
    <location>
        <begin position="644"/>
        <end position="653"/>
    </location>
</feature>
<keyword evidence="21" id="KW-1185">Reference proteome</keyword>
<evidence type="ECO:0000256" key="14">
    <source>
        <dbReference type="ARBA" id="ARBA00023010"/>
    </source>
</evidence>
<evidence type="ECO:0000256" key="13">
    <source>
        <dbReference type="ARBA" id="ARBA00022927"/>
    </source>
</evidence>
<dbReference type="Gene3D" id="1.10.10.2360">
    <property type="match status" value="1"/>
</dbReference>
<evidence type="ECO:0000259" key="20">
    <source>
        <dbReference type="PROSITE" id="PS51434"/>
    </source>
</evidence>
<dbReference type="Pfam" id="PF04096">
    <property type="entry name" value="Nucleoporin2"/>
    <property type="match status" value="1"/>
</dbReference>
<dbReference type="GO" id="GO:0005654">
    <property type="term" value="C:nucleoplasm"/>
    <property type="evidence" value="ECO:0007669"/>
    <property type="project" value="UniProtKB-SubCell"/>
</dbReference>
<dbReference type="InterPro" id="IPR037665">
    <property type="entry name" value="Nucleoporin_S59-like"/>
</dbReference>
<keyword evidence="10" id="KW-0068">Autocatalytic cleavage</keyword>
<keyword evidence="6" id="KW-0813">Transport</keyword>
<keyword evidence="13" id="KW-0653">Protein transport</keyword>
<evidence type="ECO:0000256" key="3">
    <source>
        <dbReference type="ARBA" id="ARBA00004642"/>
    </source>
</evidence>
<protein>
    <recommendedName>
        <fullName evidence="5">Nuclear pore complex protein Nup98-Nup96</fullName>
    </recommendedName>
</protein>
<dbReference type="GO" id="GO:0003723">
    <property type="term" value="F:RNA binding"/>
    <property type="evidence" value="ECO:0007669"/>
    <property type="project" value="TreeGrafter"/>
</dbReference>
<evidence type="ECO:0000313" key="21">
    <source>
        <dbReference type="Proteomes" id="UP000695007"/>
    </source>
</evidence>
<organism evidence="21 22">
    <name type="scientific">Ceratosolen solmsi marchali</name>
    <dbReference type="NCBI Taxonomy" id="326594"/>
    <lineage>
        <taxon>Eukaryota</taxon>
        <taxon>Metazoa</taxon>
        <taxon>Ecdysozoa</taxon>
        <taxon>Arthropoda</taxon>
        <taxon>Hexapoda</taxon>
        <taxon>Insecta</taxon>
        <taxon>Pterygota</taxon>
        <taxon>Neoptera</taxon>
        <taxon>Endopterygota</taxon>
        <taxon>Hymenoptera</taxon>
        <taxon>Apocrita</taxon>
        <taxon>Proctotrupomorpha</taxon>
        <taxon>Chalcidoidea</taxon>
        <taxon>Agaonidae</taxon>
        <taxon>Agaoninae</taxon>
        <taxon>Ceratosolen</taxon>
    </lineage>
</organism>
<dbReference type="GO" id="GO:0034398">
    <property type="term" value="P:telomere tethering at nuclear periphery"/>
    <property type="evidence" value="ECO:0007669"/>
    <property type="project" value="TreeGrafter"/>
</dbReference>
<evidence type="ECO:0000256" key="15">
    <source>
        <dbReference type="ARBA" id="ARBA00023132"/>
    </source>
</evidence>
<evidence type="ECO:0000256" key="17">
    <source>
        <dbReference type="ARBA" id="ARBA00023242"/>
    </source>
</evidence>
<dbReference type="GO" id="GO:0006606">
    <property type="term" value="P:protein import into nucleus"/>
    <property type="evidence" value="ECO:0007669"/>
    <property type="project" value="TreeGrafter"/>
</dbReference>
<dbReference type="InterPro" id="IPR021967">
    <property type="entry name" value="Nup98_C"/>
</dbReference>
<keyword evidence="9" id="KW-0378">Hydrolase</keyword>
<dbReference type="PROSITE" id="PS51434">
    <property type="entry name" value="NUP_C"/>
    <property type="match status" value="1"/>
</dbReference>
<dbReference type="FunFam" id="3.30.1610.10:FF:000001">
    <property type="entry name" value="Nuclear pore complex protein Nup98-Nup96"/>
    <property type="match status" value="1"/>
</dbReference>
<dbReference type="GO" id="GO:0000973">
    <property type="term" value="P:post-transcriptional tethering of RNA polymerase II gene DNA at nuclear periphery"/>
    <property type="evidence" value="ECO:0007669"/>
    <property type="project" value="TreeGrafter"/>
</dbReference>
<dbReference type="RefSeq" id="XP_011505770.1">
    <property type="nucleotide sequence ID" value="XM_011507468.1"/>
</dbReference>
<dbReference type="GO" id="GO:0017056">
    <property type="term" value="F:structural constituent of nuclear pore"/>
    <property type="evidence" value="ECO:0007669"/>
    <property type="project" value="InterPro"/>
</dbReference>
<dbReference type="FunFam" id="1.10.10.2360:FF:000001">
    <property type="entry name" value="Nuclear pore complex protein Nup98-Nup96"/>
    <property type="match status" value="1"/>
</dbReference>
<evidence type="ECO:0000256" key="10">
    <source>
        <dbReference type="ARBA" id="ARBA00022813"/>
    </source>
</evidence>
<reference evidence="22" key="1">
    <citation type="submission" date="2025-08" db="UniProtKB">
        <authorList>
            <consortium name="RefSeq"/>
        </authorList>
    </citation>
    <scope>IDENTIFICATION</scope>
</reference>
<evidence type="ECO:0000256" key="8">
    <source>
        <dbReference type="ARBA" id="ARBA00022737"/>
    </source>
</evidence>
<keyword evidence="15" id="KW-0906">Nuclear pore complex</keyword>
<accession>A0AAJ6YWN0</accession>
<dbReference type="Pfam" id="PF21240">
    <property type="entry name" value="Nup98_GLEBS"/>
    <property type="match status" value="1"/>
</dbReference>
<dbReference type="GO" id="GO:0044614">
    <property type="term" value="C:nuclear pore cytoplasmic filaments"/>
    <property type="evidence" value="ECO:0007669"/>
    <property type="project" value="TreeGrafter"/>
</dbReference>